<evidence type="ECO:0000256" key="12">
    <source>
        <dbReference type="ARBA" id="ARBA00023002"/>
    </source>
</evidence>
<dbReference type="AlphaFoldDB" id="A0A8X7NPB3"/>
<dbReference type="PANTHER" id="PTHR46056">
    <property type="entry name" value="LONG-CHAIN-ALCOHOL OXIDASE"/>
    <property type="match status" value="1"/>
</dbReference>
<evidence type="ECO:0000256" key="1">
    <source>
        <dbReference type="ARBA" id="ARBA00000920"/>
    </source>
</evidence>
<keyword evidence="8" id="KW-0285">Flavoprotein</keyword>
<name>A0A8X7NPB3_CANPA</name>
<dbReference type="GO" id="GO:0015945">
    <property type="term" value="P:methanol metabolic process"/>
    <property type="evidence" value="ECO:0007669"/>
    <property type="project" value="UniProtKB-KW"/>
</dbReference>
<dbReference type="EC" id="1.1.3.20" evidence="16"/>
<dbReference type="Gene3D" id="3.50.50.60">
    <property type="entry name" value="FAD/NAD(P)-binding domain"/>
    <property type="match status" value="2"/>
</dbReference>
<keyword evidence="14" id="KW-0472">Membrane</keyword>
<dbReference type="GO" id="GO:0047639">
    <property type="term" value="F:alcohol oxidase activity"/>
    <property type="evidence" value="ECO:0007669"/>
    <property type="project" value="UniProtKB-EC"/>
</dbReference>
<evidence type="ECO:0000256" key="9">
    <source>
        <dbReference type="ARBA" id="ARBA00022692"/>
    </source>
</evidence>
<dbReference type="Proteomes" id="UP000590412">
    <property type="component" value="Unassembled WGS sequence"/>
</dbReference>
<dbReference type="PANTHER" id="PTHR46056:SF12">
    <property type="entry name" value="LONG-CHAIN-ALCOHOL OXIDASE"/>
    <property type="match status" value="1"/>
</dbReference>
<evidence type="ECO:0000256" key="8">
    <source>
        <dbReference type="ARBA" id="ARBA00022630"/>
    </source>
</evidence>
<dbReference type="InterPro" id="IPR012400">
    <property type="entry name" value="Long_Oxdase"/>
</dbReference>
<evidence type="ECO:0000256" key="4">
    <source>
        <dbReference type="ARBA" id="ARBA00004253"/>
    </source>
</evidence>
<evidence type="ECO:0000256" key="14">
    <source>
        <dbReference type="ARBA" id="ARBA00023136"/>
    </source>
</evidence>
<proteinExistence type="inferred from homology"/>
<evidence type="ECO:0000256" key="7">
    <source>
        <dbReference type="ARBA" id="ARBA00010790"/>
    </source>
</evidence>
<evidence type="ECO:0000259" key="19">
    <source>
        <dbReference type="Pfam" id="PF05199"/>
    </source>
</evidence>
<evidence type="ECO:0000259" key="18">
    <source>
        <dbReference type="Pfam" id="PF00732"/>
    </source>
</evidence>
<dbReference type="GO" id="GO:0046577">
    <property type="term" value="F:long-chain-alcohol oxidase activity"/>
    <property type="evidence" value="ECO:0007669"/>
    <property type="project" value="UniProtKB-EC"/>
</dbReference>
<evidence type="ECO:0000313" key="20">
    <source>
        <dbReference type="EMBL" id="KAF6058855.1"/>
    </source>
</evidence>
<gene>
    <name evidence="20" type="ORF">FOB60_000437</name>
</gene>
<keyword evidence="9" id="KW-0812">Transmembrane</keyword>
<feature type="domain" description="Glucose-methanol-choline oxidoreductase C-terminal" evidence="19">
    <location>
        <begin position="538"/>
        <end position="687"/>
    </location>
</feature>
<comment type="catalytic activity">
    <reaction evidence="1 16">
        <text>a long-chain primary fatty alcohol + O2 = a long-chain fatty aldehyde + H2O2</text>
        <dbReference type="Rhea" id="RHEA:22756"/>
        <dbReference type="ChEBI" id="CHEBI:15379"/>
        <dbReference type="ChEBI" id="CHEBI:16240"/>
        <dbReference type="ChEBI" id="CHEBI:17176"/>
        <dbReference type="ChEBI" id="CHEBI:77396"/>
        <dbReference type="EC" id="1.1.3.20"/>
    </reaction>
</comment>
<dbReference type="InterPro" id="IPR000172">
    <property type="entry name" value="GMC_OxRdtase_N"/>
</dbReference>
<dbReference type="Pfam" id="PF00732">
    <property type="entry name" value="GMC_oxred_N"/>
    <property type="match status" value="1"/>
</dbReference>
<evidence type="ECO:0000256" key="15">
    <source>
        <dbReference type="ARBA" id="ARBA00023140"/>
    </source>
</evidence>
<keyword evidence="11" id="KW-1133">Transmembrane helix</keyword>
<comment type="subcellular location">
    <subcellularLocation>
        <location evidence="5">Membrane</location>
    </subcellularLocation>
    <subcellularLocation>
        <location evidence="4">Peroxisome matrix</location>
    </subcellularLocation>
</comment>
<protein>
    <recommendedName>
        <fullName evidence="16">Long-chain-alcohol oxidase</fullName>
        <ecNumber evidence="16">1.1.3.20</ecNumber>
    </recommendedName>
</protein>
<evidence type="ECO:0000256" key="2">
    <source>
        <dbReference type="ARBA" id="ARBA00001411"/>
    </source>
</evidence>
<evidence type="ECO:0000256" key="13">
    <source>
        <dbReference type="ARBA" id="ARBA00023095"/>
    </source>
</evidence>
<dbReference type="Pfam" id="PF05199">
    <property type="entry name" value="GMC_oxred_C"/>
    <property type="match status" value="1"/>
</dbReference>
<evidence type="ECO:0000256" key="11">
    <source>
        <dbReference type="ARBA" id="ARBA00022989"/>
    </source>
</evidence>
<dbReference type="SUPFAM" id="SSF51905">
    <property type="entry name" value="FAD/NAD(P)-binding domain"/>
    <property type="match status" value="1"/>
</dbReference>
<evidence type="ECO:0000313" key="21">
    <source>
        <dbReference type="Proteomes" id="UP000590412"/>
    </source>
</evidence>
<keyword evidence="12 16" id="KW-0560">Oxidoreductase</keyword>
<dbReference type="EMBL" id="JABWAB010000001">
    <property type="protein sequence ID" value="KAF6058855.1"/>
    <property type="molecule type" value="Genomic_DNA"/>
</dbReference>
<keyword evidence="15" id="KW-0576">Peroxisome</keyword>
<dbReference type="GO" id="GO:0016020">
    <property type="term" value="C:membrane"/>
    <property type="evidence" value="ECO:0007669"/>
    <property type="project" value="UniProtKB-SubCell"/>
</dbReference>
<comment type="catalytic activity">
    <reaction evidence="2">
        <text>a primary alcohol + O2 = an aldehyde + H2O2</text>
        <dbReference type="Rhea" id="RHEA:19829"/>
        <dbReference type="ChEBI" id="CHEBI:15379"/>
        <dbReference type="ChEBI" id="CHEBI:15734"/>
        <dbReference type="ChEBI" id="CHEBI:16240"/>
        <dbReference type="ChEBI" id="CHEBI:17478"/>
        <dbReference type="EC" id="1.1.3.13"/>
    </reaction>
</comment>
<accession>A0A8X7NPB3</accession>
<comment type="pathway">
    <text evidence="6">Energy metabolism; methane degradation.</text>
</comment>
<dbReference type="GO" id="GO:0005782">
    <property type="term" value="C:peroxisomal matrix"/>
    <property type="evidence" value="ECO:0007669"/>
    <property type="project" value="UniProtKB-SubCell"/>
</dbReference>
<organism evidence="20 21">
    <name type="scientific">Candida parapsilosis</name>
    <name type="common">Yeast</name>
    <dbReference type="NCBI Taxonomy" id="5480"/>
    <lineage>
        <taxon>Eukaryota</taxon>
        <taxon>Fungi</taxon>
        <taxon>Dikarya</taxon>
        <taxon>Ascomycota</taxon>
        <taxon>Saccharomycotina</taxon>
        <taxon>Pichiomycetes</taxon>
        <taxon>Debaryomycetaceae</taxon>
        <taxon>Candida/Lodderomyces clade</taxon>
        <taxon>Candida</taxon>
    </lineage>
</organism>
<evidence type="ECO:0000256" key="5">
    <source>
        <dbReference type="ARBA" id="ARBA00004370"/>
    </source>
</evidence>
<comment type="similarity">
    <text evidence="7 16">Belongs to the GMC oxidoreductase family.</text>
</comment>
<evidence type="ECO:0000256" key="17">
    <source>
        <dbReference type="PIRSR" id="PIRSR028937-1"/>
    </source>
</evidence>
<feature type="domain" description="Glucose-methanol-choline oxidoreductase N-terminal" evidence="18">
    <location>
        <begin position="242"/>
        <end position="455"/>
    </location>
</feature>
<evidence type="ECO:0000256" key="16">
    <source>
        <dbReference type="PIRNR" id="PIRNR028937"/>
    </source>
</evidence>
<dbReference type="GO" id="GO:0050660">
    <property type="term" value="F:flavin adenine dinucleotide binding"/>
    <property type="evidence" value="ECO:0007669"/>
    <property type="project" value="InterPro"/>
</dbReference>
<comment type="caution">
    <text evidence="20">The sequence shown here is derived from an EMBL/GenBank/DDBJ whole genome shotgun (WGS) entry which is preliminary data.</text>
</comment>
<dbReference type="InterPro" id="IPR007867">
    <property type="entry name" value="GMC_OxRtase_C"/>
</dbReference>
<sequence length="704" mass="77070">MTSTAPPLAEQRHIDLFAALSDGVIHDAPVALIKEIVGDSLTVAEIEEYATTFNKPSQIPGFKEKLLYIINNNTTEATGKFITLMNILDSKIFAPLLTNSWTLAKDMSVEQREQLMASLRDSPVFAKRALFKTVLALTLNTLVILGNELHYKAIHYPGKELREEAYKGFKPDPFKYVMLQKPEFEGAELYLTDIDVVIIGSGAGAGVVAHTLANDGYKSLVLEKGKYYSPSEFNFTDNEGLKALYQSSGTLASTNSQISILAGSNFGGGTTVNWSASFKTPFKVRKEWYDEYGLNFAATDSYDKCQEYVFKQMGASTKGIKHSFGNQVIMSGCDTLGYSAKEINQNSGGHPAHQCGFCYLGCKHGIKQGSAVNWFRAAAATGSKFMDQVRVLQTLHRDGVATSLLCQDQATGRKFKISGPKKFVVAGGSLNTPVVLQNSGFKNKHIGKNLKLHPAITVFGDFGSEVQADHHKNSIMTAVCTQIDDLDGKAHGAKIETILNAPFIQAALLPWRGSDEIRKDLLKYNQLFGMIVIARDTSNGSVAGDPQRPESLYIDYSVNKFDRNVLLQGLLVTADILYIEGAERILSPQSSIPVFESKVSKDKRSITDRDYVEWREKVAKTPLDSYGVPYGSAHQMSSCRMSGKGPKYGACDTKGKLFEASNIYIADASCMPTASGVNPMVTTMSVARHVGLCLCDDLKEKARL</sequence>
<keyword evidence="10" id="KW-0274">FAD</keyword>
<reference evidence="20" key="1">
    <citation type="submission" date="2020-03" db="EMBL/GenBank/DDBJ databases">
        <title>FDA dAtabase for Regulatory Grade micrObial Sequences (FDA-ARGOS): Supporting development and validation of Infectious Disease Dx tests.</title>
        <authorList>
            <person name="Campos J."/>
            <person name="Goldberg B."/>
            <person name="Tallon L."/>
            <person name="Sadzewicz L."/>
            <person name="Vavikolanu K."/>
            <person name="Mehta A."/>
            <person name="Aluvathingal J."/>
            <person name="Nadendla S."/>
            <person name="Nandy P."/>
            <person name="Geyer C."/>
            <person name="Yan Y."/>
            <person name="Sichtig H."/>
        </authorList>
    </citation>
    <scope>NUCLEOTIDE SEQUENCE [LARGE SCALE GENOMIC DNA]</scope>
    <source>
        <strain evidence="20">FDAARGOS_652</strain>
    </source>
</reference>
<keyword evidence="13" id="KW-0485">Methanol utilization</keyword>
<evidence type="ECO:0000256" key="3">
    <source>
        <dbReference type="ARBA" id="ARBA00003842"/>
    </source>
</evidence>
<dbReference type="OrthoDB" id="269227at2759"/>
<dbReference type="PIRSF" id="PIRSF028937">
    <property type="entry name" value="Lg_Ch_AO"/>
    <property type="match status" value="1"/>
</dbReference>
<feature type="active site" description="Proton acceptor" evidence="17">
    <location>
        <position position="634"/>
    </location>
</feature>
<evidence type="ECO:0000256" key="6">
    <source>
        <dbReference type="ARBA" id="ARBA00005144"/>
    </source>
</evidence>
<dbReference type="InterPro" id="IPR036188">
    <property type="entry name" value="FAD/NAD-bd_sf"/>
</dbReference>
<evidence type="ECO:0000256" key="10">
    <source>
        <dbReference type="ARBA" id="ARBA00022827"/>
    </source>
</evidence>
<comment type="function">
    <text evidence="3">Long-chain fatty alcohol oxidase involved in the omega-oxidation pathway of lipid degradation.</text>
</comment>